<dbReference type="InterPro" id="IPR017942">
    <property type="entry name" value="Lipid-bd_serum_glycop_N"/>
</dbReference>
<dbReference type="GO" id="GO:0050829">
    <property type="term" value="P:defense response to Gram-negative bacterium"/>
    <property type="evidence" value="ECO:0007669"/>
    <property type="project" value="UniProtKB-UniRule"/>
</dbReference>
<evidence type="ECO:0000313" key="17">
    <source>
        <dbReference type="Ensembl" id="ENSOGAP00000005911.2"/>
    </source>
</evidence>
<gene>
    <name evidence="17" type="primary">BPI</name>
</gene>
<keyword evidence="8 14" id="KW-0391">Immunity</keyword>
<evidence type="ECO:0000256" key="4">
    <source>
        <dbReference type="ARBA" id="ARBA00017827"/>
    </source>
</evidence>
<dbReference type="GO" id="GO:0032720">
    <property type="term" value="P:negative regulation of tumor necrosis factor production"/>
    <property type="evidence" value="ECO:0007669"/>
    <property type="project" value="TreeGrafter"/>
</dbReference>
<dbReference type="GO" id="GO:0043031">
    <property type="term" value="P:negative regulation of macrophage activation"/>
    <property type="evidence" value="ECO:0007669"/>
    <property type="project" value="TreeGrafter"/>
</dbReference>
<dbReference type="KEGG" id="oga:100960264"/>
<dbReference type="HOGENOM" id="CLU_028970_3_2_1"/>
<dbReference type="Gene3D" id="3.15.20.10">
    <property type="entry name" value="Bactericidal permeability-increasing protein, domain 2"/>
    <property type="match status" value="1"/>
</dbReference>
<evidence type="ECO:0000256" key="6">
    <source>
        <dbReference type="ARBA" id="ARBA00022529"/>
    </source>
</evidence>
<comment type="similarity">
    <text evidence="3">Belongs to the BPI/LBP/Plunc superfamily. BPI/LBP family.</text>
</comment>
<keyword evidence="7 14" id="KW-0399">Innate immunity</keyword>
<comment type="function">
    <text evidence="14">The cytotoxic action of BPI is limited to many species of Gram-negative bacteria; this specificity may be explained by a strong affinity of the very basic N-terminal half for the negatively charged lipopolysaccharides that are unique to the Gram-negative bacterial outer envelope.</text>
</comment>
<dbReference type="Pfam" id="PF01273">
    <property type="entry name" value="LBP_BPI_CETP"/>
    <property type="match status" value="1"/>
</dbReference>
<dbReference type="InParanoid" id="H0WUJ5"/>
<evidence type="ECO:0000256" key="9">
    <source>
        <dbReference type="ARBA" id="ARBA00023022"/>
    </source>
</evidence>
<dbReference type="OrthoDB" id="10255543at2759"/>
<evidence type="ECO:0000256" key="7">
    <source>
        <dbReference type="ARBA" id="ARBA00022588"/>
    </source>
</evidence>
<dbReference type="GO" id="GO:0032715">
    <property type="term" value="P:negative regulation of interleukin-6 production"/>
    <property type="evidence" value="ECO:0007669"/>
    <property type="project" value="TreeGrafter"/>
</dbReference>
<evidence type="ECO:0000256" key="1">
    <source>
        <dbReference type="ARBA" id="ARBA00004197"/>
    </source>
</evidence>
<dbReference type="GeneTree" id="ENSGT01150000286994"/>
<dbReference type="CTD" id="671"/>
<evidence type="ECO:0000256" key="8">
    <source>
        <dbReference type="ARBA" id="ARBA00022859"/>
    </source>
</evidence>
<dbReference type="GO" id="GO:0032717">
    <property type="term" value="P:negative regulation of interleukin-8 production"/>
    <property type="evidence" value="ECO:0007669"/>
    <property type="project" value="TreeGrafter"/>
</dbReference>
<evidence type="ECO:0000256" key="11">
    <source>
        <dbReference type="ARBA" id="ARBA00023180"/>
    </source>
</evidence>
<dbReference type="CDD" id="cd00026">
    <property type="entry name" value="BPI2"/>
    <property type="match status" value="1"/>
</dbReference>
<keyword evidence="9 14" id="KW-0044">Antibiotic</keyword>
<comment type="subunit">
    <text evidence="12 14">Monomer. Homodimer; disulfide-linked.</text>
</comment>
<dbReference type="GeneID" id="100960264"/>
<evidence type="ECO:0000259" key="15">
    <source>
        <dbReference type="SMART" id="SM00328"/>
    </source>
</evidence>
<dbReference type="FunFam" id="3.15.10.10:FF:000001">
    <property type="entry name" value="phospholipid transfer protein-like"/>
    <property type="match status" value="1"/>
</dbReference>
<keyword evidence="18" id="KW-1185">Reference proteome</keyword>
<evidence type="ECO:0000256" key="3">
    <source>
        <dbReference type="ARBA" id="ARBA00007292"/>
    </source>
</evidence>
<proteinExistence type="inferred from homology"/>
<comment type="domain">
    <text evidence="14">The N- and C-terminal barrels adopt an identical fold despite having only 13% of conserved residues.</text>
</comment>
<dbReference type="InterPro" id="IPR030675">
    <property type="entry name" value="BPI/LBP"/>
</dbReference>
<evidence type="ECO:0000313" key="18">
    <source>
        <dbReference type="Proteomes" id="UP000005225"/>
    </source>
</evidence>
<dbReference type="InterPro" id="IPR032942">
    <property type="entry name" value="BPI/LBP/Plunc"/>
</dbReference>
<dbReference type="STRING" id="30611.ENSOGAP00000005911"/>
<dbReference type="AlphaFoldDB" id="H0WUJ5"/>
<dbReference type="GO" id="GO:0045087">
    <property type="term" value="P:innate immune response"/>
    <property type="evidence" value="ECO:0007669"/>
    <property type="project" value="UniProtKB-UniRule"/>
</dbReference>
<keyword evidence="5 14" id="KW-0964">Secreted</keyword>
<dbReference type="Ensembl" id="ENSOGAT00000006612.2">
    <property type="protein sequence ID" value="ENSOGAP00000005911.2"/>
    <property type="gene ID" value="ENSOGAG00000006603.2"/>
</dbReference>
<dbReference type="Proteomes" id="UP000005225">
    <property type="component" value="Unassembled WGS sequence"/>
</dbReference>
<dbReference type="PANTHER" id="PTHR10504:SF84">
    <property type="entry name" value="BACTERICIDAL PERMEABILITY-INCREASING PROTEIN"/>
    <property type="match status" value="1"/>
</dbReference>
<dbReference type="GO" id="GO:0001530">
    <property type="term" value="F:lipopolysaccharide binding"/>
    <property type="evidence" value="ECO:0007669"/>
    <property type="project" value="TreeGrafter"/>
</dbReference>
<dbReference type="InterPro" id="IPR017943">
    <property type="entry name" value="Bactericidal_perm-incr_a/b_dom"/>
</dbReference>
<reference evidence="18" key="1">
    <citation type="submission" date="2011-03" db="EMBL/GenBank/DDBJ databases">
        <title>Version 3 of the genome sequence of Otolemur garnettii (Bushbaby).</title>
        <authorList>
            <consortium name="The Broad Institute Genome Sequencing Platform"/>
            <person name="Di Palma F."/>
            <person name="Johnson J."/>
            <person name="Lander E.S."/>
            <person name="Lindblad-Toh K."/>
            <person name="Jaffe D.B."/>
            <person name="Gnerre S."/>
            <person name="MacCallum I."/>
            <person name="Przybylski D."/>
            <person name="Ribeiro F.J."/>
            <person name="Burton J.N."/>
            <person name="Walker B.J."/>
            <person name="Sharpe T."/>
            <person name="Hall G."/>
        </authorList>
    </citation>
    <scope>NUCLEOTIDE SEQUENCE [LARGE SCALE GENOMIC DNA]</scope>
</reference>
<dbReference type="OMA" id="WKARKRF"/>
<comment type="domain">
    <text evidence="14">The N-terminal region may be exposed to the interior of the granule, whereas the C-terminal portion may be embedded in the membrane. During phagocytosis and degranulation, proteases may be released and activated and cleave BPI at the junction of the N- and C-terminal portions of the molecule, providing controlled release of the N-terminal antibacterial fragment when bacteria are ingested.</text>
</comment>
<dbReference type="Gene3D" id="3.15.10.10">
    <property type="entry name" value="Bactericidal permeability-increasing protein, domain 1"/>
    <property type="match status" value="1"/>
</dbReference>
<dbReference type="EMBL" id="AAQR03049932">
    <property type="status" value="NOT_ANNOTATED_CDS"/>
    <property type="molecule type" value="Genomic_DNA"/>
</dbReference>
<dbReference type="FunFam" id="3.15.20.10:FF:000001">
    <property type="entry name" value="Phospholipid transfer protein"/>
    <property type="match status" value="1"/>
</dbReference>
<reference evidence="17" key="3">
    <citation type="submission" date="2025-09" db="UniProtKB">
        <authorList>
            <consortium name="Ensembl"/>
        </authorList>
    </citation>
    <scope>IDENTIFICATION</scope>
</reference>
<evidence type="ECO:0000259" key="16">
    <source>
        <dbReference type="SMART" id="SM00329"/>
    </source>
</evidence>
<accession>H0WUJ5</accession>
<dbReference type="PANTHER" id="PTHR10504">
    <property type="entry name" value="BACTERICIDAL PERMEABILITY-INCREASING BPI PROTEIN-RELATED"/>
    <property type="match status" value="1"/>
</dbReference>
<reference evidence="17" key="2">
    <citation type="submission" date="2025-08" db="UniProtKB">
        <authorList>
            <consortium name="Ensembl"/>
        </authorList>
    </citation>
    <scope>IDENTIFICATION</scope>
</reference>
<dbReference type="EMBL" id="AAQR03049934">
    <property type="status" value="NOT_ANNOTATED_CDS"/>
    <property type="molecule type" value="Genomic_DNA"/>
</dbReference>
<evidence type="ECO:0000256" key="2">
    <source>
        <dbReference type="ARBA" id="ARBA00004613"/>
    </source>
</evidence>
<dbReference type="GO" id="GO:0005615">
    <property type="term" value="C:extracellular space"/>
    <property type="evidence" value="ECO:0007669"/>
    <property type="project" value="UniProtKB-UniRule"/>
</dbReference>
<dbReference type="EMBL" id="AAQR03049933">
    <property type="status" value="NOT_ANNOTATED_CDS"/>
    <property type="molecule type" value="Genomic_DNA"/>
</dbReference>
<dbReference type="RefSeq" id="XP_012659249.1">
    <property type="nucleotide sequence ID" value="XM_012803795.2"/>
</dbReference>
<comment type="subcellular location">
    <subcellularLocation>
        <location evidence="1">Cytoplasmic granule membrane</location>
    </subcellularLocation>
    <subcellularLocation>
        <location evidence="2 14">Secreted</location>
    </subcellularLocation>
</comment>
<dbReference type="InterPro" id="IPR001124">
    <property type="entry name" value="Lipid-bd_serum_glycop_C"/>
</dbReference>
<evidence type="ECO:0000256" key="13">
    <source>
        <dbReference type="PIRSR" id="PIRSR002417-50"/>
    </source>
</evidence>
<keyword evidence="14" id="KW-0732">Signal</keyword>
<evidence type="ECO:0000256" key="14">
    <source>
        <dbReference type="RuleBase" id="RU369039"/>
    </source>
</evidence>
<evidence type="ECO:0000256" key="5">
    <source>
        <dbReference type="ARBA" id="ARBA00022525"/>
    </source>
</evidence>
<protein>
    <recommendedName>
        <fullName evidence="4 14">Bactericidal permeability-increasing protein</fullName>
        <shortName evidence="14">BPI</shortName>
    </recommendedName>
</protein>
<feature type="domain" description="Lipid-binding serum glycoprotein C-terminal" evidence="16">
    <location>
        <begin position="275"/>
        <end position="478"/>
    </location>
</feature>
<sequence length="483" mass="53698">MARGLDNVLRQALLVVLAAVGTAMITATNPGAVARISQKGLDYACQQGMAVLQKELERIKIPDYAAKFKIKHLGKGHYNFYSMDIYDFRLPSSKIILVPTVGLKLSINNSSVRMSGKWKAQKSIVQTSGNFDLNIDGVSIFADLKLGSDPVLGKPTITCSGCDNTINSVRVHISGSKLGWLIQLFHKRIESSIRDIVNKEICKVMNNSVSSILQPYFQKLPVKSKIDGVAGIDFRLVKPPIITTEYLEIQLKGEFFRISNPYPPPYTPPAMEFPAVHNRMLYVGLSEYFFNTAGLVYQEAGILKLMLKDKMIPKEFGFRLTTTFFGTFLPQVAKSFPDMFINLAISVSAPPHVSMQPSGLVLTPILDVEAFAVLPNTSLAPLFLISTSAKASLEISATCNRLSGKLKLEGLLLELRHSNIYPLPVESLQAIMDYVMPTLVLPKINQRLQKGFRLPMPDRVHLYNLMLQSQHNFLLFSADVHHD</sequence>
<keyword evidence="6 14" id="KW-0929">Antimicrobial</keyword>
<name>H0WUJ5_OTOGA</name>
<dbReference type="eggNOG" id="KOG4160">
    <property type="taxonomic scope" value="Eukaryota"/>
</dbReference>
<dbReference type="Pfam" id="PF02886">
    <property type="entry name" value="LBP_BPI_CETP_C"/>
    <property type="match status" value="1"/>
</dbReference>
<dbReference type="CDD" id="cd00025">
    <property type="entry name" value="BPI1"/>
    <property type="match status" value="1"/>
</dbReference>
<dbReference type="PIRSF" id="PIRSF002417">
    <property type="entry name" value="Lipid_binding_protein"/>
    <property type="match status" value="1"/>
</dbReference>
<dbReference type="FunCoup" id="H0WUJ5">
    <property type="interactions" value="118"/>
</dbReference>
<organism evidence="17 18">
    <name type="scientific">Otolemur garnettii</name>
    <name type="common">Small-eared galago</name>
    <name type="synonym">Garnett's greater bushbaby</name>
    <dbReference type="NCBI Taxonomy" id="30611"/>
    <lineage>
        <taxon>Eukaryota</taxon>
        <taxon>Metazoa</taxon>
        <taxon>Chordata</taxon>
        <taxon>Craniata</taxon>
        <taxon>Vertebrata</taxon>
        <taxon>Euteleostomi</taxon>
        <taxon>Mammalia</taxon>
        <taxon>Eutheria</taxon>
        <taxon>Euarchontoglires</taxon>
        <taxon>Primates</taxon>
        <taxon>Strepsirrhini</taxon>
        <taxon>Lorisiformes</taxon>
        <taxon>Galagidae</taxon>
        <taxon>Otolemur</taxon>
    </lineage>
</organism>
<dbReference type="SMART" id="SM00329">
    <property type="entry name" value="BPI2"/>
    <property type="match status" value="1"/>
</dbReference>
<dbReference type="GO" id="GO:0031663">
    <property type="term" value="P:lipopolysaccharide-mediated signaling pathway"/>
    <property type="evidence" value="ECO:0007669"/>
    <property type="project" value="TreeGrafter"/>
</dbReference>
<evidence type="ECO:0000256" key="12">
    <source>
        <dbReference type="ARBA" id="ARBA00025943"/>
    </source>
</evidence>
<keyword evidence="11 14" id="KW-0325">Glycoprotein</keyword>
<evidence type="ECO:0000256" key="10">
    <source>
        <dbReference type="ARBA" id="ARBA00023157"/>
    </source>
</evidence>
<feature type="domain" description="Lipid-binding serum glycoprotein N-terminal" evidence="15">
    <location>
        <begin position="35"/>
        <end position="260"/>
    </location>
</feature>
<dbReference type="SUPFAM" id="SSF55394">
    <property type="entry name" value="Bactericidal permeability-increasing protein, BPI"/>
    <property type="match status" value="2"/>
</dbReference>
<dbReference type="SMART" id="SM00328">
    <property type="entry name" value="BPI1"/>
    <property type="match status" value="1"/>
</dbReference>
<keyword evidence="10 13" id="KW-1015">Disulfide bond</keyword>
<feature type="disulfide bond" evidence="13">
    <location>
        <begin position="162"/>
        <end position="202"/>
    </location>
</feature>